<dbReference type="InterPro" id="IPR001387">
    <property type="entry name" value="Cro/C1-type_HTH"/>
</dbReference>
<evidence type="ECO:0000259" key="1">
    <source>
        <dbReference type="PROSITE" id="PS50943"/>
    </source>
</evidence>
<dbReference type="OrthoDB" id="2322940at2"/>
<evidence type="ECO:0000313" key="3">
    <source>
        <dbReference type="Proteomes" id="UP000183028"/>
    </source>
</evidence>
<feature type="domain" description="HTH cro/C1-type" evidence="1">
    <location>
        <begin position="5"/>
        <end position="59"/>
    </location>
</feature>
<dbReference type="Proteomes" id="UP000183028">
    <property type="component" value="Unassembled WGS sequence"/>
</dbReference>
<dbReference type="PROSITE" id="PS50943">
    <property type="entry name" value="HTH_CROC1"/>
    <property type="match status" value="1"/>
</dbReference>
<dbReference type="GO" id="GO:0003677">
    <property type="term" value="F:DNA binding"/>
    <property type="evidence" value="ECO:0007669"/>
    <property type="project" value="InterPro"/>
</dbReference>
<dbReference type="Pfam" id="PF01381">
    <property type="entry name" value="HTH_3"/>
    <property type="match status" value="1"/>
</dbReference>
<dbReference type="SMART" id="SM00530">
    <property type="entry name" value="HTH_XRE"/>
    <property type="match status" value="1"/>
</dbReference>
<accession>A0A1H6WQ50</accession>
<dbReference type="SUPFAM" id="SSF47413">
    <property type="entry name" value="lambda repressor-like DNA-binding domains"/>
    <property type="match status" value="1"/>
</dbReference>
<gene>
    <name evidence="2" type="ORF">SAMN04487834_106910</name>
</gene>
<protein>
    <submittedName>
        <fullName evidence="2">Helix-turn-helix domain-containing protein</fullName>
    </submittedName>
</protein>
<dbReference type="AlphaFoldDB" id="A0A1H6WQ50"/>
<dbReference type="EMBL" id="FNYK01000069">
    <property type="protein sequence ID" value="SEJ17896.1"/>
    <property type="molecule type" value="Genomic_DNA"/>
</dbReference>
<dbReference type="InterPro" id="IPR010982">
    <property type="entry name" value="Lambda_DNA-bd_dom_sf"/>
</dbReference>
<evidence type="ECO:0000313" key="2">
    <source>
        <dbReference type="EMBL" id="SEJ17896.1"/>
    </source>
</evidence>
<dbReference type="CDD" id="cd00093">
    <property type="entry name" value="HTH_XRE"/>
    <property type="match status" value="1"/>
</dbReference>
<proteinExistence type="predicted"/>
<dbReference type="Gene3D" id="1.10.260.40">
    <property type="entry name" value="lambda repressor-like DNA-binding domains"/>
    <property type="match status" value="1"/>
</dbReference>
<dbReference type="RefSeq" id="WP_074732692.1">
    <property type="nucleotide sequence ID" value="NZ_FNYK01000069.1"/>
</dbReference>
<keyword evidence="3" id="KW-1185">Reference proteome</keyword>
<reference evidence="3" key="1">
    <citation type="submission" date="2016-10" db="EMBL/GenBank/DDBJ databases">
        <authorList>
            <person name="Varghese N."/>
        </authorList>
    </citation>
    <scope>NUCLEOTIDE SEQUENCE [LARGE SCALE GENOMIC DNA]</scope>
    <source>
        <strain evidence="3">DSM 20406</strain>
    </source>
</reference>
<organism evidence="2 3">
    <name type="scientific">Sharpea azabuensis</name>
    <dbReference type="NCBI Taxonomy" id="322505"/>
    <lineage>
        <taxon>Bacteria</taxon>
        <taxon>Bacillati</taxon>
        <taxon>Bacillota</taxon>
        <taxon>Erysipelotrichia</taxon>
        <taxon>Erysipelotrichales</taxon>
        <taxon>Coprobacillaceae</taxon>
        <taxon>Sharpea</taxon>
    </lineage>
</organism>
<name>A0A1H6WQ50_9FIRM</name>
<sequence>MKIKVKAIRANLNMSQKEFADILGMSLSTYQKKEQGASPWLFEEIVKIADKFKIDINQIDA</sequence>